<comment type="caution">
    <text evidence="1">The sequence shown here is derived from an EMBL/GenBank/DDBJ whole genome shotgun (WGS) entry which is preliminary data.</text>
</comment>
<dbReference type="EMBL" id="JBEFKJ010000025">
    <property type="protein sequence ID" value="KAL2039489.1"/>
    <property type="molecule type" value="Genomic_DNA"/>
</dbReference>
<accession>A0ABR4A1X6</accession>
<sequence length="222" mass="25347">MEDKINIAGDAAWPFVVLAYNARKSEPFWRLKENLSYPYFIIEDYERTEWLVTHMQNDIEAHFGADSKDAVLNTMHVALRHLRAKCWERAEPLFNEALRRAETVLQPDDPIRAKIAKCLVDHEYESVCSVCKILSNKDLFEIFENAGIHVQAGVDRNHSERSFSTTNLLTQVVIIYGKQGSFTGLYLRPKTAIRPLVSGSRRIMRTSGTRSGPLDEAYGSKL</sequence>
<dbReference type="Proteomes" id="UP001590950">
    <property type="component" value="Unassembled WGS sequence"/>
</dbReference>
<keyword evidence="2" id="KW-1185">Reference proteome</keyword>
<proteinExistence type="predicted"/>
<reference evidence="1 2" key="1">
    <citation type="submission" date="2024-09" db="EMBL/GenBank/DDBJ databases">
        <title>Rethinking Asexuality: The Enigmatic Case of Functional Sexual Genes in Lepraria (Stereocaulaceae).</title>
        <authorList>
            <person name="Doellman M."/>
            <person name="Sun Y."/>
            <person name="Barcenas-Pena A."/>
            <person name="Lumbsch H.T."/>
            <person name="Grewe F."/>
        </authorList>
    </citation>
    <scope>NUCLEOTIDE SEQUENCE [LARGE SCALE GENOMIC DNA]</scope>
    <source>
        <strain evidence="1 2">Mercado 3170</strain>
    </source>
</reference>
<evidence type="ECO:0000313" key="1">
    <source>
        <dbReference type="EMBL" id="KAL2039489.1"/>
    </source>
</evidence>
<protein>
    <submittedName>
        <fullName evidence="1">Uncharacterized protein</fullName>
    </submittedName>
</protein>
<evidence type="ECO:0000313" key="2">
    <source>
        <dbReference type="Proteomes" id="UP001590950"/>
    </source>
</evidence>
<name>A0ABR4A1X6_9LECA</name>
<organism evidence="1 2">
    <name type="scientific">Stereocaulon virgatum</name>
    <dbReference type="NCBI Taxonomy" id="373712"/>
    <lineage>
        <taxon>Eukaryota</taxon>
        <taxon>Fungi</taxon>
        <taxon>Dikarya</taxon>
        <taxon>Ascomycota</taxon>
        <taxon>Pezizomycotina</taxon>
        <taxon>Lecanoromycetes</taxon>
        <taxon>OSLEUM clade</taxon>
        <taxon>Lecanoromycetidae</taxon>
        <taxon>Lecanorales</taxon>
        <taxon>Lecanorineae</taxon>
        <taxon>Stereocaulaceae</taxon>
        <taxon>Stereocaulon</taxon>
    </lineage>
</organism>
<gene>
    <name evidence="1" type="ORF">N7G274_007761</name>
</gene>